<accession>A0A3N9X4H8</accession>
<keyword evidence="14 17" id="KW-0408">Iron</keyword>
<keyword evidence="15 17" id="KW-0472">Membrane</keyword>
<keyword evidence="7 17" id="KW-0679">Respiratory chain</keyword>
<dbReference type="Gene3D" id="1.10.760.10">
    <property type="entry name" value="Cytochrome c-like domain"/>
    <property type="match status" value="2"/>
</dbReference>
<dbReference type="InterPro" id="IPR050597">
    <property type="entry name" value="Cytochrome_c_Oxidase_Subunit"/>
</dbReference>
<evidence type="ECO:0000256" key="13">
    <source>
        <dbReference type="ARBA" id="ARBA00022989"/>
    </source>
</evidence>
<dbReference type="SUPFAM" id="SSF46626">
    <property type="entry name" value="Cytochrome c"/>
    <property type="match status" value="2"/>
</dbReference>
<reference evidence="22 23" key="1">
    <citation type="submission" date="2018-05" db="EMBL/GenBank/DDBJ databases">
        <title>Micromonospora from Atacama Desert.</title>
        <authorList>
            <person name="Carro L."/>
            <person name="Goodfellow M."/>
            <person name="Klenk H.-P."/>
        </authorList>
    </citation>
    <scope>NUCLEOTIDE SEQUENCE [LARGE SCALE GENOMIC DNA]</scope>
    <source>
        <strain evidence="22 23">LB32</strain>
    </source>
</reference>
<name>A0A3N9X4H8_9ACTN</name>
<evidence type="ECO:0000313" key="23">
    <source>
        <dbReference type="Proteomes" id="UP000266889"/>
    </source>
</evidence>
<evidence type="ECO:0000256" key="1">
    <source>
        <dbReference type="ARBA" id="ARBA00004651"/>
    </source>
</evidence>
<comment type="subunit">
    <text evidence="17">The cytochrome bc1 complex is composed of a cytochrome b (QcrB), the Rieske iron-sulfur protein (QcrA) and a diheme cytochrome c (QcrC) subunit.</text>
</comment>
<keyword evidence="5 17" id="KW-1003">Cell membrane</keyword>
<feature type="binding site" description="axial binding residue" evidence="19">
    <location>
        <position position="175"/>
    </location>
    <ligand>
        <name>heme c</name>
        <dbReference type="ChEBI" id="CHEBI:61717"/>
        <label>2</label>
    </ligand>
    <ligandPart>
        <name>Fe</name>
        <dbReference type="ChEBI" id="CHEBI:18248"/>
    </ligandPart>
</feature>
<feature type="binding site" description="covalent" evidence="18">
    <location>
        <position position="174"/>
    </location>
    <ligand>
        <name>heme c</name>
        <dbReference type="ChEBI" id="CHEBI:61717"/>
        <label>2</label>
    </ligand>
</feature>
<feature type="domain" description="Cytochrome c" evidence="21">
    <location>
        <begin position="63"/>
        <end position="236"/>
    </location>
</feature>
<evidence type="ECO:0000256" key="10">
    <source>
        <dbReference type="ARBA" id="ARBA00022737"/>
    </source>
</evidence>
<keyword evidence="4 17" id="KW-0813">Transport</keyword>
<dbReference type="PROSITE" id="PS51318">
    <property type="entry name" value="TAT"/>
    <property type="match status" value="1"/>
</dbReference>
<evidence type="ECO:0000256" key="17">
    <source>
        <dbReference type="PIRNR" id="PIRNR000007"/>
    </source>
</evidence>
<keyword evidence="12 17" id="KW-0249">Electron transport</keyword>
<keyword evidence="8 17" id="KW-0812">Transmembrane</keyword>
<evidence type="ECO:0000256" key="3">
    <source>
        <dbReference type="ARBA" id="ARBA00017819"/>
    </source>
</evidence>
<dbReference type="GO" id="GO:0005886">
    <property type="term" value="C:plasma membrane"/>
    <property type="evidence" value="ECO:0007669"/>
    <property type="project" value="UniProtKB-SubCell"/>
</dbReference>
<keyword evidence="10" id="KW-0677">Repeat</keyword>
<feature type="binding site" description="covalent" evidence="18">
    <location>
        <position position="79"/>
    </location>
    <ligand>
        <name>heme c</name>
        <dbReference type="ChEBI" id="CHEBI:61717"/>
        <label>1</label>
    </ligand>
</feature>
<dbReference type="GO" id="GO:0005506">
    <property type="term" value="F:iron ion binding"/>
    <property type="evidence" value="ECO:0007669"/>
    <property type="project" value="UniProtKB-UniRule"/>
</dbReference>
<evidence type="ECO:0000313" key="22">
    <source>
        <dbReference type="EMBL" id="RQX07984.1"/>
    </source>
</evidence>
<organism evidence="22 23">
    <name type="scientific">Micromonospora arida</name>
    <dbReference type="NCBI Taxonomy" id="2203715"/>
    <lineage>
        <taxon>Bacteria</taxon>
        <taxon>Bacillati</taxon>
        <taxon>Actinomycetota</taxon>
        <taxon>Actinomycetes</taxon>
        <taxon>Micromonosporales</taxon>
        <taxon>Micromonosporaceae</taxon>
        <taxon>Micromonospora</taxon>
    </lineage>
</organism>
<proteinExistence type="predicted"/>
<feature type="transmembrane region" description="Helical" evidence="17">
    <location>
        <begin position="256"/>
        <end position="275"/>
    </location>
</feature>
<dbReference type="InterPro" id="IPR009152">
    <property type="entry name" value="bc1_cytC-su"/>
</dbReference>
<evidence type="ECO:0000256" key="15">
    <source>
        <dbReference type="ARBA" id="ARBA00023136"/>
    </source>
</evidence>
<evidence type="ECO:0000256" key="8">
    <source>
        <dbReference type="ARBA" id="ARBA00022692"/>
    </source>
</evidence>
<dbReference type="Pfam" id="PF13442">
    <property type="entry name" value="Cytochrome_CBB3"/>
    <property type="match status" value="1"/>
</dbReference>
<comment type="caution">
    <text evidence="22">The sequence shown here is derived from an EMBL/GenBank/DDBJ whole genome shotgun (WGS) entry which is preliminary data.</text>
</comment>
<dbReference type="InterPro" id="IPR006311">
    <property type="entry name" value="TAT_signal"/>
</dbReference>
<dbReference type="Pfam" id="PF00034">
    <property type="entry name" value="Cytochrom_C"/>
    <property type="match status" value="1"/>
</dbReference>
<keyword evidence="6 17" id="KW-0349">Heme</keyword>
<dbReference type="Proteomes" id="UP000266889">
    <property type="component" value="Unassembled WGS sequence"/>
</dbReference>
<feature type="compositionally biased region" description="Basic and acidic residues" evidence="20">
    <location>
        <begin position="1"/>
        <end position="20"/>
    </location>
</feature>
<dbReference type="AlphaFoldDB" id="A0A3N9X4H8"/>
<feature type="binding site" description="axial binding residue" evidence="19">
    <location>
        <position position="80"/>
    </location>
    <ligand>
        <name>heme c</name>
        <dbReference type="ChEBI" id="CHEBI:61717"/>
        <label>1</label>
    </ligand>
    <ligandPart>
        <name>Fe</name>
        <dbReference type="ChEBI" id="CHEBI:18248"/>
    </ligandPart>
</feature>
<evidence type="ECO:0000256" key="20">
    <source>
        <dbReference type="SAM" id="MobiDB-lite"/>
    </source>
</evidence>
<dbReference type="PROSITE" id="PS51007">
    <property type="entry name" value="CYTC"/>
    <property type="match status" value="1"/>
</dbReference>
<feature type="binding site" description="covalent" evidence="18">
    <location>
        <position position="171"/>
    </location>
    <ligand>
        <name>heme c</name>
        <dbReference type="ChEBI" id="CHEBI:61717"/>
        <label>2</label>
    </ligand>
</feature>
<dbReference type="PANTHER" id="PTHR33751:SF13">
    <property type="entry name" value="CYTOCHROME BC1 COMPLEX CYTOCHROME C SUBUNIT"/>
    <property type="match status" value="1"/>
</dbReference>
<evidence type="ECO:0000256" key="2">
    <source>
        <dbReference type="ARBA" id="ARBA00012951"/>
    </source>
</evidence>
<sequence length="278" mass="29367">MTSDNDRRRGLLARLRERPAARSRGRRRLGAAVRLIAALMLAGGAYTVFAPGAQAQDNPQLTGAAAEGKALFDVSCVTCHGRNAQGVEGRGPSLVGVGAASVEFQVSSGRMPMARQEAQAHRKPPVFTDEQTRQLAQYIQELGGGPVVPEGDELREDGNIASGGELFRINCSQCHAFGGGGGALSSGKFAPSLHPATDRQIYAAMLSGPQNMPVFGDNQLRPEQKADIIAYIQETLKHDQDPGGFNLGRYGPSTEGLAIFLVGIVALVFASLWIAGKS</sequence>
<keyword evidence="11 17" id="KW-1278">Translocase</keyword>
<dbReference type="InterPro" id="IPR036909">
    <property type="entry name" value="Cyt_c-like_dom_sf"/>
</dbReference>
<dbReference type="RefSeq" id="WP_124858518.1">
    <property type="nucleotide sequence ID" value="NZ_JBEXIG010000003.1"/>
</dbReference>
<evidence type="ECO:0000259" key="21">
    <source>
        <dbReference type="PROSITE" id="PS51007"/>
    </source>
</evidence>
<dbReference type="EC" id="7.1.1.8" evidence="2 17"/>
<dbReference type="OrthoDB" id="9811281at2"/>
<evidence type="ECO:0000256" key="5">
    <source>
        <dbReference type="ARBA" id="ARBA00022475"/>
    </source>
</evidence>
<evidence type="ECO:0000256" key="7">
    <source>
        <dbReference type="ARBA" id="ARBA00022660"/>
    </source>
</evidence>
<evidence type="ECO:0000256" key="18">
    <source>
        <dbReference type="PIRSR" id="PIRSR000007-50"/>
    </source>
</evidence>
<comment type="subcellular location">
    <subcellularLocation>
        <location evidence="1 17">Cell membrane</location>
        <topology evidence="1 17">Multi-pass membrane protein</topology>
    </subcellularLocation>
</comment>
<comment type="PTM">
    <text evidence="18">Binds 2 heme c groups covalently per subunit.</text>
</comment>
<evidence type="ECO:0000256" key="14">
    <source>
        <dbReference type="ARBA" id="ARBA00023004"/>
    </source>
</evidence>
<dbReference type="GO" id="GO:0020037">
    <property type="term" value="F:heme binding"/>
    <property type="evidence" value="ECO:0007669"/>
    <property type="project" value="UniProtKB-UniRule"/>
</dbReference>
<evidence type="ECO:0000256" key="11">
    <source>
        <dbReference type="ARBA" id="ARBA00022967"/>
    </source>
</evidence>
<protein>
    <recommendedName>
        <fullName evidence="3 17">Cytochrome bc1 complex cytochrome c subunit</fullName>
        <ecNumber evidence="2 17">7.1.1.8</ecNumber>
    </recommendedName>
</protein>
<dbReference type="PANTHER" id="PTHR33751">
    <property type="entry name" value="CBB3-TYPE CYTOCHROME C OXIDASE SUBUNIT FIXP"/>
    <property type="match status" value="1"/>
</dbReference>
<evidence type="ECO:0000256" key="9">
    <source>
        <dbReference type="ARBA" id="ARBA00022723"/>
    </source>
</evidence>
<feature type="binding site" description="covalent" evidence="18">
    <location>
        <position position="76"/>
    </location>
    <ligand>
        <name>heme c</name>
        <dbReference type="ChEBI" id="CHEBI:61717"/>
        <label>1</label>
    </ligand>
</feature>
<keyword evidence="9 17" id="KW-0479">Metal-binding</keyword>
<keyword evidence="23" id="KW-1185">Reference proteome</keyword>
<comment type="catalytic activity">
    <reaction evidence="16 17">
        <text>a quinol + 2 Fe(III)-[cytochrome c](out) = a quinone + 2 Fe(II)-[cytochrome c](out) + 2 H(+)(out)</text>
        <dbReference type="Rhea" id="RHEA:11484"/>
        <dbReference type="Rhea" id="RHEA-COMP:10350"/>
        <dbReference type="Rhea" id="RHEA-COMP:14399"/>
        <dbReference type="ChEBI" id="CHEBI:15378"/>
        <dbReference type="ChEBI" id="CHEBI:24646"/>
        <dbReference type="ChEBI" id="CHEBI:29033"/>
        <dbReference type="ChEBI" id="CHEBI:29034"/>
        <dbReference type="ChEBI" id="CHEBI:132124"/>
        <dbReference type="EC" id="7.1.1.8"/>
    </reaction>
</comment>
<dbReference type="InterPro" id="IPR009056">
    <property type="entry name" value="Cyt_c-like_dom"/>
</dbReference>
<evidence type="ECO:0000256" key="4">
    <source>
        <dbReference type="ARBA" id="ARBA00022448"/>
    </source>
</evidence>
<evidence type="ECO:0000256" key="19">
    <source>
        <dbReference type="PIRSR" id="PIRSR000007-51"/>
    </source>
</evidence>
<feature type="transmembrane region" description="Helical" evidence="17">
    <location>
        <begin position="31"/>
        <end position="49"/>
    </location>
</feature>
<dbReference type="EMBL" id="QGSY01000208">
    <property type="protein sequence ID" value="RQX07984.1"/>
    <property type="molecule type" value="Genomic_DNA"/>
</dbReference>
<dbReference type="GO" id="GO:0008121">
    <property type="term" value="F:quinol-cytochrome-c reductase activity"/>
    <property type="evidence" value="ECO:0007669"/>
    <property type="project" value="UniProtKB-UniRule"/>
</dbReference>
<keyword evidence="13 17" id="KW-1133">Transmembrane helix</keyword>
<evidence type="ECO:0000256" key="12">
    <source>
        <dbReference type="ARBA" id="ARBA00022982"/>
    </source>
</evidence>
<evidence type="ECO:0000256" key="16">
    <source>
        <dbReference type="ARBA" id="ARBA00029351"/>
    </source>
</evidence>
<evidence type="ECO:0000256" key="6">
    <source>
        <dbReference type="ARBA" id="ARBA00022617"/>
    </source>
</evidence>
<dbReference type="PIRSF" id="PIRSF000007">
    <property type="entry name" value="Ubiq_cycred_cyc"/>
    <property type="match status" value="1"/>
</dbReference>
<feature type="region of interest" description="Disordered" evidence="20">
    <location>
        <begin position="1"/>
        <end position="26"/>
    </location>
</feature>
<gene>
    <name evidence="22" type="ORF">DLJ58_19795</name>
</gene>